<dbReference type="Pfam" id="PF07478">
    <property type="entry name" value="Dala_Dala_lig_C"/>
    <property type="match status" value="1"/>
</dbReference>
<dbReference type="InterPro" id="IPR011095">
    <property type="entry name" value="Dala_Dala_lig_C"/>
</dbReference>
<evidence type="ECO:0000256" key="2">
    <source>
        <dbReference type="ARBA" id="ARBA00022598"/>
    </source>
</evidence>
<keyword evidence="4" id="KW-0963">Cytoplasm</keyword>
<name>A0ABY1E983_9MICO</name>
<proteinExistence type="inferred from homology"/>
<comment type="catalytic activity">
    <reaction evidence="4">
        <text>2 D-alanine + ATP = D-alanyl-D-alanine + ADP + phosphate + H(+)</text>
        <dbReference type="Rhea" id="RHEA:11224"/>
        <dbReference type="ChEBI" id="CHEBI:15378"/>
        <dbReference type="ChEBI" id="CHEBI:30616"/>
        <dbReference type="ChEBI" id="CHEBI:43474"/>
        <dbReference type="ChEBI" id="CHEBI:57416"/>
        <dbReference type="ChEBI" id="CHEBI:57822"/>
        <dbReference type="ChEBI" id="CHEBI:456216"/>
        <dbReference type="EC" id="6.3.2.4"/>
    </reaction>
</comment>
<reference evidence="7 8" key="1">
    <citation type="submission" date="2016-10" db="EMBL/GenBank/DDBJ databases">
        <authorList>
            <person name="Varghese N."/>
            <person name="Submissions S."/>
        </authorList>
    </citation>
    <scope>NUCLEOTIDE SEQUENCE [LARGE SCALE GENOMIC DNA]</scope>
    <source>
        <strain evidence="7 8">GMCC 1.11211</strain>
    </source>
</reference>
<feature type="domain" description="ATP-grasp" evidence="6">
    <location>
        <begin position="113"/>
        <end position="324"/>
    </location>
</feature>
<accession>A0ABY1E983</accession>
<dbReference type="EC" id="6.3.2.4" evidence="4"/>
<dbReference type="InterPro" id="IPR011761">
    <property type="entry name" value="ATP-grasp"/>
</dbReference>
<comment type="similarity">
    <text evidence="1 4">Belongs to the D-alanine--D-alanine ligase family.</text>
</comment>
<dbReference type="PROSITE" id="PS50975">
    <property type="entry name" value="ATP_GRASP"/>
    <property type="match status" value="1"/>
</dbReference>
<protein>
    <recommendedName>
        <fullName evidence="4">D-alanine--D-alanine ligase</fullName>
        <ecNumber evidence="4">6.3.2.4</ecNumber>
    </recommendedName>
    <alternativeName>
        <fullName evidence="4">D-Ala-D-Ala ligase</fullName>
    </alternativeName>
    <alternativeName>
        <fullName evidence="4">D-alanylalanine synthetase</fullName>
    </alternativeName>
</protein>
<keyword evidence="2 4" id="KW-0436">Ligase</keyword>
<dbReference type="InterPro" id="IPR013815">
    <property type="entry name" value="ATP_grasp_subdomain_1"/>
</dbReference>
<keyword evidence="5" id="KW-0547">Nucleotide-binding</keyword>
<evidence type="ECO:0000256" key="1">
    <source>
        <dbReference type="ARBA" id="ARBA00010871"/>
    </source>
</evidence>
<dbReference type="PANTHER" id="PTHR23132">
    <property type="entry name" value="D-ALANINE--D-ALANINE LIGASE"/>
    <property type="match status" value="1"/>
</dbReference>
<dbReference type="Gene3D" id="3.30.1490.20">
    <property type="entry name" value="ATP-grasp fold, A domain"/>
    <property type="match status" value="1"/>
</dbReference>
<dbReference type="PIRSF" id="PIRSF039102">
    <property type="entry name" value="Ddl/VanB"/>
    <property type="match status" value="1"/>
</dbReference>
<dbReference type="EMBL" id="FOPW01000001">
    <property type="protein sequence ID" value="SFH17425.1"/>
    <property type="molecule type" value="Genomic_DNA"/>
</dbReference>
<keyword evidence="8" id="KW-1185">Reference proteome</keyword>
<sequence length="326" mass="33969">MQLGKVLIMSEFIPLNITILAGGISHERDVSLRSGRRVADALTDEGHTVTVLDPGANLLTTLTEQAPDLIWPTLHGATGEDGALLSLLETTGIPFLGSRGPAAALAWNKATAKELVLRAGFATPPAIALSTETFRDLGATSVLEHLVSAIGLPLVVKPAQGGSSQGVTIVRTPADLPRAMVEAYTYADTALVEAYVDGTEVTVAVIESGDGPTALPIVEIVPVDGVYSFEARYNAGETDFYTPARLADAVSAAVSDTAVAIHTLLGLRHLSRVDLIVDAAGTPWFLEANVFPGLTETSLVPQAIEAAKQTLGATYSTLATHARAAQ</sequence>
<evidence type="ECO:0000313" key="8">
    <source>
        <dbReference type="Proteomes" id="UP000199681"/>
    </source>
</evidence>
<evidence type="ECO:0000313" key="7">
    <source>
        <dbReference type="EMBL" id="SFH17425.1"/>
    </source>
</evidence>
<keyword evidence="4" id="KW-0133">Cell shape</keyword>
<dbReference type="PANTHER" id="PTHR23132:SF23">
    <property type="entry name" value="D-ALANINE--D-ALANINE LIGASE B"/>
    <property type="match status" value="1"/>
</dbReference>
<comment type="subcellular location">
    <subcellularLocation>
        <location evidence="4">Cytoplasm</location>
    </subcellularLocation>
</comment>
<evidence type="ECO:0000256" key="5">
    <source>
        <dbReference type="PROSITE-ProRule" id="PRU00409"/>
    </source>
</evidence>
<dbReference type="HAMAP" id="MF_00047">
    <property type="entry name" value="Dala_Dala_lig"/>
    <property type="match status" value="1"/>
</dbReference>
<keyword evidence="3 4" id="KW-0961">Cell wall biogenesis/degradation</keyword>
<evidence type="ECO:0000256" key="3">
    <source>
        <dbReference type="ARBA" id="ARBA00023316"/>
    </source>
</evidence>
<comment type="caution">
    <text evidence="7">The sequence shown here is derived from an EMBL/GenBank/DDBJ whole genome shotgun (WGS) entry which is preliminary data.</text>
</comment>
<comment type="function">
    <text evidence="4">Cell wall formation.</text>
</comment>
<gene>
    <name evidence="4" type="primary">ddl</name>
    <name evidence="7" type="ORF">SAMN05216274_101184</name>
</gene>
<dbReference type="GO" id="GO:0016874">
    <property type="term" value="F:ligase activity"/>
    <property type="evidence" value="ECO:0007669"/>
    <property type="project" value="UniProtKB-KW"/>
</dbReference>
<dbReference type="SUPFAM" id="SSF56059">
    <property type="entry name" value="Glutathione synthetase ATP-binding domain-like"/>
    <property type="match status" value="1"/>
</dbReference>
<dbReference type="NCBIfam" id="NF002378">
    <property type="entry name" value="PRK01372.1"/>
    <property type="match status" value="1"/>
</dbReference>
<evidence type="ECO:0000259" key="6">
    <source>
        <dbReference type="PROSITE" id="PS50975"/>
    </source>
</evidence>
<dbReference type="Gene3D" id="3.30.470.20">
    <property type="entry name" value="ATP-grasp fold, B domain"/>
    <property type="match status" value="1"/>
</dbReference>
<keyword evidence="5" id="KW-0067">ATP-binding</keyword>
<dbReference type="Gene3D" id="3.40.50.20">
    <property type="match status" value="1"/>
</dbReference>
<comment type="pathway">
    <text evidence="4">Cell wall biogenesis; peptidoglycan biosynthesis.</text>
</comment>
<dbReference type="InterPro" id="IPR005905">
    <property type="entry name" value="D_ala_D_ala"/>
</dbReference>
<evidence type="ECO:0000256" key="4">
    <source>
        <dbReference type="HAMAP-Rule" id="MF_00047"/>
    </source>
</evidence>
<dbReference type="SUPFAM" id="SSF52440">
    <property type="entry name" value="PreATP-grasp domain"/>
    <property type="match status" value="1"/>
</dbReference>
<keyword evidence="4" id="KW-0573">Peptidoglycan synthesis</keyword>
<dbReference type="Proteomes" id="UP000199681">
    <property type="component" value="Unassembled WGS sequence"/>
</dbReference>
<organism evidence="7 8">
    <name type="scientific">Cryobacterium levicorallinum</name>
    <dbReference type="NCBI Taxonomy" id="995038"/>
    <lineage>
        <taxon>Bacteria</taxon>
        <taxon>Bacillati</taxon>
        <taxon>Actinomycetota</taxon>
        <taxon>Actinomycetes</taxon>
        <taxon>Micrococcales</taxon>
        <taxon>Microbacteriaceae</taxon>
        <taxon>Cryobacterium</taxon>
    </lineage>
</organism>
<dbReference type="InterPro" id="IPR016185">
    <property type="entry name" value="PreATP-grasp_dom_sf"/>
</dbReference>